<feature type="transmembrane region" description="Helical" evidence="1">
    <location>
        <begin position="45"/>
        <end position="67"/>
    </location>
</feature>
<comment type="subcellular location">
    <subcellularLocation>
        <location evidence="1">Cell membrane</location>
        <topology evidence="1">Multi-pass membrane protein</topology>
    </subcellularLocation>
</comment>
<dbReference type="NCBIfam" id="NF005792">
    <property type="entry name" value="PRK07630.1"/>
    <property type="match status" value="1"/>
</dbReference>
<accession>A0A8I1MUH8</accession>
<dbReference type="Pfam" id="PF03186">
    <property type="entry name" value="CobD_Cbib"/>
    <property type="match status" value="1"/>
</dbReference>
<dbReference type="GO" id="GO:0046677">
    <property type="term" value="P:response to antibiotic"/>
    <property type="evidence" value="ECO:0007669"/>
    <property type="project" value="TreeGrafter"/>
</dbReference>
<feature type="transmembrane region" description="Helical" evidence="1">
    <location>
        <begin position="302"/>
        <end position="323"/>
    </location>
</feature>
<dbReference type="RefSeq" id="WP_276727316.1">
    <property type="nucleotide sequence ID" value="NZ_JAFKMR010000010.1"/>
</dbReference>
<organism evidence="2 3">
    <name type="scientific">Thiomonas arsenitoxydans (strain DSM 22701 / CIP 110005 / 3As)</name>
    <dbReference type="NCBI Taxonomy" id="426114"/>
    <lineage>
        <taxon>Bacteria</taxon>
        <taxon>Pseudomonadati</taxon>
        <taxon>Pseudomonadota</taxon>
        <taxon>Betaproteobacteria</taxon>
        <taxon>Burkholderiales</taxon>
        <taxon>Thiomonas</taxon>
    </lineage>
</organism>
<dbReference type="HAMAP" id="MF_00024">
    <property type="entry name" value="CobD_CbiB"/>
    <property type="match status" value="1"/>
</dbReference>
<keyword evidence="1" id="KW-0812">Transmembrane</keyword>
<dbReference type="PANTHER" id="PTHR38684">
    <property type="entry name" value="PROTEIN AMPE"/>
    <property type="match status" value="1"/>
</dbReference>
<dbReference type="UniPathway" id="UPA00148"/>
<comment type="caution">
    <text evidence="2">The sequence shown here is derived from an EMBL/GenBank/DDBJ whole genome shotgun (WGS) entry which is preliminary data.</text>
</comment>
<comment type="caution">
    <text evidence="1">Lacks conserved residue(s) required for the propagation of feature annotation.</text>
</comment>
<keyword evidence="1" id="KW-1133">Transmembrane helix</keyword>
<evidence type="ECO:0000313" key="2">
    <source>
        <dbReference type="EMBL" id="MBN8743065.1"/>
    </source>
</evidence>
<reference evidence="2" key="1">
    <citation type="submission" date="2021-02" db="EMBL/GenBank/DDBJ databases">
        <title>Thiocyanate and organic carbon inputs drive convergent selection for specific autotrophic Afipia and Thiobacillus strains within complex microbiomes.</title>
        <authorList>
            <person name="Huddy R.J."/>
            <person name="Sachdeva R."/>
            <person name="Kadzinga F."/>
            <person name="Kantor R.S."/>
            <person name="Harrison S.T.L."/>
            <person name="Banfield J.F."/>
        </authorList>
    </citation>
    <scope>NUCLEOTIDE SEQUENCE</scope>
    <source>
        <strain evidence="2">SCN18_13_7_16_R3_B_64_19</strain>
    </source>
</reference>
<name>A0A8I1MUH8_THIA3</name>
<evidence type="ECO:0000256" key="1">
    <source>
        <dbReference type="HAMAP-Rule" id="MF_00024"/>
    </source>
</evidence>
<dbReference type="InterPro" id="IPR052966">
    <property type="entry name" value="Beta-lactamase_Reg"/>
</dbReference>
<dbReference type="GO" id="GO:0009236">
    <property type="term" value="P:cobalamin biosynthetic process"/>
    <property type="evidence" value="ECO:0007669"/>
    <property type="project" value="UniProtKB-UniRule"/>
</dbReference>
<comment type="similarity">
    <text evidence="1">Belongs to the CobD/CbiB family.</text>
</comment>
<gene>
    <name evidence="1" type="primary">cobD</name>
    <name evidence="2" type="ORF">J0I24_02035</name>
</gene>
<dbReference type="Proteomes" id="UP000664800">
    <property type="component" value="Unassembled WGS sequence"/>
</dbReference>
<proteinExistence type="inferred from homology"/>
<comment type="pathway">
    <text evidence="1">Cofactor biosynthesis; adenosylcobalamin biosynthesis.</text>
</comment>
<sequence length="324" mass="35111">MAFLSVLIALLVEQLKPLGRGSAVYRLRQSLADVAARNFDAGRPHHGVAAWFIAVLLPALITLAIYLVALHYSLLLALAWNVAVLYFTLGFRQFSHYFTDIQDALNHNDAATARSLLKQWKALDTVDMSTSDVTQQTIEHALVSVQRYVLGVFFWFILPIGPAGAVLYRLSDYVAGKWNQTDSEASPALQSFSQKAFDLLDWAPARLTASGYAIVGNFEDAVDVWRGYSQLWANRNTGVMLASAAGAVGIRLGATAAAAPAAPTEPGWTQEGENGDLGMSGLAATMPGAIPQPAHLRNVVGLVWRSVLLWMLLLAMLSVVSWVS</sequence>
<dbReference type="PANTHER" id="PTHR38684:SF1">
    <property type="entry name" value="PROTEIN AMPE"/>
    <property type="match status" value="1"/>
</dbReference>
<evidence type="ECO:0000313" key="3">
    <source>
        <dbReference type="Proteomes" id="UP000664800"/>
    </source>
</evidence>
<feature type="transmembrane region" description="Helical" evidence="1">
    <location>
        <begin position="148"/>
        <end position="168"/>
    </location>
</feature>
<dbReference type="GO" id="GO:0005886">
    <property type="term" value="C:plasma membrane"/>
    <property type="evidence" value="ECO:0007669"/>
    <property type="project" value="UniProtKB-SubCell"/>
</dbReference>
<feature type="transmembrane region" description="Helical" evidence="1">
    <location>
        <begin position="74"/>
        <end position="91"/>
    </location>
</feature>
<dbReference type="AlphaFoldDB" id="A0A8I1MUH8"/>
<protein>
    <recommendedName>
        <fullName evidence="1">Cobalamin biosynthesis protein CobD</fullName>
    </recommendedName>
</protein>
<dbReference type="GO" id="GO:0015420">
    <property type="term" value="F:ABC-type vitamin B12 transporter activity"/>
    <property type="evidence" value="ECO:0007669"/>
    <property type="project" value="UniProtKB-UniRule"/>
</dbReference>
<dbReference type="InterPro" id="IPR004485">
    <property type="entry name" value="Cobalamin_biosynth_CobD/CbiB"/>
</dbReference>
<keyword evidence="1" id="KW-0472">Membrane</keyword>
<keyword evidence="1" id="KW-0169">Cobalamin biosynthesis</keyword>
<comment type="function">
    <text evidence="1">Converts cobyric acid to cobinamide by the addition of aminopropanol on the F carboxylic group.</text>
</comment>
<dbReference type="GO" id="GO:0048472">
    <property type="term" value="F:threonine-phosphate decarboxylase activity"/>
    <property type="evidence" value="ECO:0007669"/>
    <property type="project" value="InterPro"/>
</dbReference>
<dbReference type="EMBL" id="JAFKMR010000010">
    <property type="protein sequence ID" value="MBN8743065.1"/>
    <property type="molecule type" value="Genomic_DNA"/>
</dbReference>
<keyword evidence="1" id="KW-1003">Cell membrane</keyword>